<gene>
    <name evidence="6" type="ORF">ERUC_LOCUS35805</name>
</gene>
<dbReference type="InterPro" id="IPR017907">
    <property type="entry name" value="Znf_RING_CS"/>
</dbReference>
<dbReference type="AlphaFoldDB" id="A0ABC8LIC4"/>
<proteinExistence type="predicted"/>
<dbReference type="InterPro" id="IPR002867">
    <property type="entry name" value="IBR_dom"/>
</dbReference>
<sequence>MPHCGNAIRKEDDGGEVEVECLCGHQFCFNCLCEFDYPCACLVWNLLKKMHEEESETLN</sequence>
<keyword evidence="3" id="KW-0833">Ubl conjugation pathway</keyword>
<dbReference type="Proteomes" id="UP001642260">
    <property type="component" value="Unassembled WGS sequence"/>
</dbReference>
<keyword evidence="2" id="KW-0863">Zinc-finger</keyword>
<dbReference type="EMBL" id="CAKOAT010582931">
    <property type="protein sequence ID" value="CAH8383322.1"/>
    <property type="molecule type" value="Genomic_DNA"/>
</dbReference>
<accession>A0ABC8LIC4</accession>
<comment type="caution">
    <text evidence="6">The sequence shown here is derived from an EMBL/GenBank/DDBJ whole genome shotgun (WGS) entry which is preliminary data.</text>
</comment>
<evidence type="ECO:0000256" key="2">
    <source>
        <dbReference type="ARBA" id="ARBA00022771"/>
    </source>
</evidence>
<dbReference type="Pfam" id="PF01485">
    <property type="entry name" value="IBR"/>
    <property type="match status" value="1"/>
</dbReference>
<keyword evidence="4" id="KW-0862">Zinc</keyword>
<protein>
    <recommendedName>
        <fullName evidence="5">IBR domain-containing protein</fullName>
    </recommendedName>
</protein>
<keyword evidence="7" id="KW-1185">Reference proteome</keyword>
<evidence type="ECO:0000256" key="4">
    <source>
        <dbReference type="ARBA" id="ARBA00022833"/>
    </source>
</evidence>
<name>A0ABC8LIC4_ERUVS</name>
<dbReference type="SUPFAM" id="SSF57850">
    <property type="entry name" value="RING/U-box"/>
    <property type="match status" value="1"/>
</dbReference>
<reference evidence="6 7" key="1">
    <citation type="submission" date="2022-03" db="EMBL/GenBank/DDBJ databases">
        <authorList>
            <person name="Macdonald S."/>
            <person name="Ahmed S."/>
            <person name="Newling K."/>
        </authorList>
    </citation>
    <scope>NUCLEOTIDE SEQUENCE [LARGE SCALE GENOMIC DNA]</scope>
</reference>
<organism evidence="6 7">
    <name type="scientific">Eruca vesicaria subsp. sativa</name>
    <name type="common">Garden rocket</name>
    <name type="synonym">Eruca sativa</name>
    <dbReference type="NCBI Taxonomy" id="29727"/>
    <lineage>
        <taxon>Eukaryota</taxon>
        <taxon>Viridiplantae</taxon>
        <taxon>Streptophyta</taxon>
        <taxon>Embryophyta</taxon>
        <taxon>Tracheophyta</taxon>
        <taxon>Spermatophyta</taxon>
        <taxon>Magnoliopsida</taxon>
        <taxon>eudicotyledons</taxon>
        <taxon>Gunneridae</taxon>
        <taxon>Pentapetalae</taxon>
        <taxon>rosids</taxon>
        <taxon>malvids</taxon>
        <taxon>Brassicales</taxon>
        <taxon>Brassicaceae</taxon>
        <taxon>Brassiceae</taxon>
        <taxon>Eruca</taxon>
    </lineage>
</organism>
<dbReference type="GO" id="GO:0008270">
    <property type="term" value="F:zinc ion binding"/>
    <property type="evidence" value="ECO:0007669"/>
    <property type="project" value="UniProtKB-KW"/>
</dbReference>
<keyword evidence="1" id="KW-0479">Metal-binding</keyword>
<evidence type="ECO:0000256" key="1">
    <source>
        <dbReference type="ARBA" id="ARBA00022723"/>
    </source>
</evidence>
<evidence type="ECO:0000313" key="7">
    <source>
        <dbReference type="Proteomes" id="UP001642260"/>
    </source>
</evidence>
<evidence type="ECO:0000259" key="5">
    <source>
        <dbReference type="Pfam" id="PF01485"/>
    </source>
</evidence>
<evidence type="ECO:0000256" key="3">
    <source>
        <dbReference type="ARBA" id="ARBA00022786"/>
    </source>
</evidence>
<dbReference type="PROSITE" id="PS00518">
    <property type="entry name" value="ZF_RING_1"/>
    <property type="match status" value="1"/>
</dbReference>
<feature type="domain" description="IBR" evidence="5">
    <location>
        <begin position="2"/>
        <end position="41"/>
    </location>
</feature>
<evidence type="ECO:0000313" key="6">
    <source>
        <dbReference type="EMBL" id="CAH8383322.1"/>
    </source>
</evidence>